<comment type="caution">
    <text evidence="2">The sequence shown here is derived from an EMBL/GenBank/DDBJ whole genome shotgun (WGS) entry which is preliminary data.</text>
</comment>
<proteinExistence type="predicted"/>
<evidence type="ECO:0000313" key="2">
    <source>
        <dbReference type="EMBL" id="GMT18903.1"/>
    </source>
</evidence>
<dbReference type="EMBL" id="BTSY01000003">
    <property type="protein sequence ID" value="GMT18903.1"/>
    <property type="molecule type" value="Genomic_DNA"/>
</dbReference>
<feature type="non-terminal residue" evidence="2">
    <location>
        <position position="1"/>
    </location>
</feature>
<sequence length="126" mass="13862">SSQSTSLPDTTDSVVVIYHLSQSRSTPLFLSPNHSTPRMRVVRPPQKQALIMEMSEAEIVLVKEDNRRRVKRAVGCVAISITVLAFLMVGMSLALGGSIDRLVEDAWKENERSQSLPSGINLTQGK</sequence>
<evidence type="ECO:0000256" key="1">
    <source>
        <dbReference type="SAM" id="Phobius"/>
    </source>
</evidence>
<accession>A0AAV5VHU0</accession>
<dbReference type="Proteomes" id="UP001432322">
    <property type="component" value="Unassembled WGS sequence"/>
</dbReference>
<keyword evidence="1" id="KW-0812">Transmembrane</keyword>
<keyword evidence="1" id="KW-1133">Transmembrane helix</keyword>
<keyword evidence="3" id="KW-1185">Reference proteome</keyword>
<reference evidence="2" key="1">
    <citation type="submission" date="2023-10" db="EMBL/GenBank/DDBJ databases">
        <title>Genome assembly of Pristionchus species.</title>
        <authorList>
            <person name="Yoshida K."/>
            <person name="Sommer R.J."/>
        </authorList>
    </citation>
    <scope>NUCLEOTIDE SEQUENCE</scope>
    <source>
        <strain evidence="2">RS5133</strain>
    </source>
</reference>
<keyword evidence="1" id="KW-0472">Membrane</keyword>
<gene>
    <name evidence="2" type="ORF">PFISCL1PPCAC_10200</name>
</gene>
<dbReference type="AlphaFoldDB" id="A0AAV5VHU0"/>
<feature type="transmembrane region" description="Helical" evidence="1">
    <location>
        <begin position="73"/>
        <end position="95"/>
    </location>
</feature>
<organism evidence="2 3">
    <name type="scientific">Pristionchus fissidentatus</name>
    <dbReference type="NCBI Taxonomy" id="1538716"/>
    <lineage>
        <taxon>Eukaryota</taxon>
        <taxon>Metazoa</taxon>
        <taxon>Ecdysozoa</taxon>
        <taxon>Nematoda</taxon>
        <taxon>Chromadorea</taxon>
        <taxon>Rhabditida</taxon>
        <taxon>Rhabditina</taxon>
        <taxon>Diplogasteromorpha</taxon>
        <taxon>Diplogasteroidea</taxon>
        <taxon>Neodiplogasteridae</taxon>
        <taxon>Pristionchus</taxon>
    </lineage>
</organism>
<name>A0AAV5VHU0_9BILA</name>
<protein>
    <submittedName>
        <fullName evidence="2">Uncharacterized protein</fullName>
    </submittedName>
</protein>
<evidence type="ECO:0000313" key="3">
    <source>
        <dbReference type="Proteomes" id="UP001432322"/>
    </source>
</evidence>